<organism evidence="1 2">
    <name type="scientific">Dubosiella muris</name>
    <dbReference type="NCBI Taxonomy" id="3038133"/>
    <lineage>
        <taxon>Bacteria</taxon>
        <taxon>Bacillati</taxon>
        <taxon>Bacillota</taxon>
        <taxon>Erysipelotrichia</taxon>
        <taxon>Erysipelotrichales</taxon>
        <taxon>Erysipelotrichaceae</taxon>
        <taxon>Dubosiella</taxon>
    </lineage>
</organism>
<accession>A0AC61R4N7</accession>
<keyword evidence="2" id="KW-1185">Reference proteome</keyword>
<evidence type="ECO:0000313" key="1">
    <source>
        <dbReference type="EMBL" id="TGY64288.1"/>
    </source>
</evidence>
<comment type="caution">
    <text evidence="1">The sequence shown here is derived from an EMBL/GenBank/DDBJ whole genome shotgun (WGS) entry which is preliminary data.</text>
</comment>
<proteinExistence type="predicted"/>
<evidence type="ECO:0000313" key="2">
    <source>
        <dbReference type="Proteomes" id="UP000308836"/>
    </source>
</evidence>
<name>A0AC61R4N7_9FIRM</name>
<sequence length="306" mass="33802">MKTIWTRPASVFFLAFFCCALWGSAAPFIKFGYTLFSIETNAIDQILMFAGFRFSLAGVLVIAIGSVVCRRPLVPRKEDWIPIGVLAFFQTAGQYFFYYIGVAHASGVSAALITGTGAFISLLVAALIFRYEKMTVYKSVGCLLGFLGIWVLNGMRWDVGFAWLGEGLILISQFFSAFSAAFIKKYSQSRNAMLLSGYQFLCGGLLLWTGGRCLGESPIPQASWKGWLVLLYLALVSALAYSIWSYLLKYNKMSKIGMYQCWIPLVGVIWSAVLLQEGSQAFSSFTLFALVLIILGIGCVNKEETS</sequence>
<protein>
    <submittedName>
        <fullName evidence="1">DMT family transporter</fullName>
    </submittedName>
</protein>
<dbReference type="Proteomes" id="UP000308836">
    <property type="component" value="Unassembled WGS sequence"/>
</dbReference>
<dbReference type="EMBL" id="SRYG01000046">
    <property type="protein sequence ID" value="TGY64288.1"/>
    <property type="molecule type" value="Genomic_DNA"/>
</dbReference>
<gene>
    <name evidence="1" type="ORF">E5336_12185</name>
</gene>
<reference evidence="1" key="1">
    <citation type="submission" date="2019-04" db="EMBL/GenBank/DDBJ databases">
        <title>Microbes associate with the intestines of laboratory mice.</title>
        <authorList>
            <person name="Navarre W."/>
            <person name="Wong E."/>
            <person name="Huang K."/>
            <person name="Tropini C."/>
            <person name="Ng K."/>
            <person name="Yu B."/>
        </authorList>
    </citation>
    <scope>NUCLEOTIDE SEQUENCE</scope>
    <source>
        <strain evidence="1">NM09_H32</strain>
    </source>
</reference>